<dbReference type="InterPro" id="IPR057326">
    <property type="entry name" value="KR_dom"/>
</dbReference>
<dbReference type="PROSITE" id="PS00606">
    <property type="entry name" value="KS3_1"/>
    <property type="match status" value="1"/>
</dbReference>
<dbReference type="Gene3D" id="3.40.50.11460">
    <property type="match status" value="1"/>
</dbReference>
<dbReference type="SUPFAM" id="SSF47336">
    <property type="entry name" value="ACP-like"/>
    <property type="match status" value="1"/>
</dbReference>
<dbReference type="FunFam" id="3.40.47.10:FF:000019">
    <property type="entry name" value="Polyketide synthase type I"/>
    <property type="match status" value="1"/>
</dbReference>
<proteinExistence type="predicted"/>
<evidence type="ECO:0000256" key="9">
    <source>
        <dbReference type="PROSITE-ProRule" id="PRU01363"/>
    </source>
</evidence>
<comment type="cofactor">
    <cofactor evidence="1">
        <name>pantetheine 4'-phosphate</name>
        <dbReference type="ChEBI" id="CHEBI:47942"/>
    </cofactor>
</comment>
<dbReference type="InterPro" id="IPR055123">
    <property type="entry name" value="SpnB-like_Rossmann"/>
</dbReference>
<dbReference type="SMR" id="Q846X5"/>
<dbReference type="FunFam" id="1.10.1200.10:FF:000007">
    <property type="entry name" value="Probable polyketide synthase pks17"/>
    <property type="match status" value="1"/>
</dbReference>
<dbReference type="GO" id="GO:0004312">
    <property type="term" value="F:fatty acid synthase activity"/>
    <property type="evidence" value="ECO:0007669"/>
    <property type="project" value="TreeGrafter"/>
</dbReference>
<dbReference type="EMBL" id="AF440781">
    <property type="protein sequence ID" value="AAO65797.1"/>
    <property type="molecule type" value="Genomic_DNA"/>
</dbReference>
<dbReference type="Gene3D" id="1.10.1200.10">
    <property type="entry name" value="ACP-like"/>
    <property type="match status" value="1"/>
</dbReference>
<dbReference type="GO" id="GO:0006633">
    <property type="term" value="P:fatty acid biosynthetic process"/>
    <property type="evidence" value="ECO:0007669"/>
    <property type="project" value="InterPro"/>
</dbReference>
<dbReference type="SUPFAM" id="SSF50129">
    <property type="entry name" value="GroES-like"/>
    <property type="match status" value="1"/>
</dbReference>
<reference evidence="13" key="2">
    <citation type="journal article" date="2003" name="Mol. Microbiol.">
        <title>Analysis of the biosynthetic gene cluster for the polyether antibiotic monensin in Streptomyces cinnamonensis and evidence for the role of monB and monC genes in oxidative cyclization.</title>
        <authorList>
            <person name="Oliynyk M."/>
            <person name="Stark C.B."/>
            <person name="Bhatt A."/>
            <person name="Jones M.A."/>
            <person name="Hughes-Thomas Z.A."/>
            <person name="Wilkinson C."/>
            <person name="Oliynyk Z."/>
            <person name="Demydchuk Y."/>
            <person name="Staunton J."/>
            <person name="Leadlay P.F."/>
        </authorList>
    </citation>
    <scope>NUCLEOTIDE SEQUENCE</scope>
    <source>
        <strain evidence="13">ATCC15413</strain>
    </source>
</reference>
<dbReference type="Gene3D" id="3.10.129.110">
    <property type="entry name" value="Polyketide synthase dehydratase"/>
    <property type="match status" value="1"/>
</dbReference>
<dbReference type="InterPro" id="IPR016035">
    <property type="entry name" value="Acyl_Trfase/lysoPLipase"/>
</dbReference>
<dbReference type="InterPro" id="IPR042104">
    <property type="entry name" value="PKS_dehydratase_sf"/>
</dbReference>
<keyword evidence="8" id="KW-0012">Acyltransferase</keyword>
<dbReference type="InterPro" id="IPR032821">
    <property type="entry name" value="PKS_assoc"/>
</dbReference>
<dbReference type="Pfam" id="PF22953">
    <property type="entry name" value="SpnB_Rossmann"/>
    <property type="match status" value="1"/>
</dbReference>
<dbReference type="SUPFAM" id="SSF55048">
    <property type="entry name" value="Probable ACP-binding domain of malonyl-CoA ACP transacylase"/>
    <property type="match status" value="1"/>
</dbReference>
<dbReference type="InterPro" id="IPR036291">
    <property type="entry name" value="NAD(P)-bd_dom_sf"/>
</dbReference>
<evidence type="ECO:0000259" key="11">
    <source>
        <dbReference type="PROSITE" id="PS52004"/>
    </source>
</evidence>
<feature type="domain" description="Ketosynthase family 3 (KS3)" evidence="11">
    <location>
        <begin position="33"/>
        <end position="457"/>
    </location>
</feature>
<comment type="pathway">
    <text evidence="2">Antibiotic biosynthesis.</text>
</comment>
<dbReference type="Pfam" id="PF13602">
    <property type="entry name" value="ADH_zinc_N_2"/>
    <property type="match status" value="1"/>
</dbReference>
<dbReference type="InterPro" id="IPR014030">
    <property type="entry name" value="Ketoacyl_synth_N"/>
</dbReference>
<dbReference type="Gene3D" id="3.30.70.3290">
    <property type="match status" value="1"/>
</dbReference>
<dbReference type="SMART" id="SM00826">
    <property type="entry name" value="PKS_DH"/>
    <property type="match status" value="1"/>
</dbReference>
<dbReference type="FunFam" id="3.90.180.10:FF:000032">
    <property type="entry name" value="Probable polyketide synthase pks1"/>
    <property type="match status" value="1"/>
</dbReference>
<feature type="region of interest" description="C-terminal hotdog fold" evidence="9">
    <location>
        <begin position="1064"/>
        <end position="1211"/>
    </location>
</feature>
<dbReference type="InterPro" id="IPR001227">
    <property type="entry name" value="Ac_transferase_dom_sf"/>
</dbReference>
<dbReference type="SMART" id="SM00823">
    <property type="entry name" value="PKS_PP"/>
    <property type="match status" value="1"/>
</dbReference>
<keyword evidence="3" id="KW-0596">Phosphopantetheine</keyword>
<dbReference type="GO" id="GO:0016491">
    <property type="term" value="F:oxidoreductase activity"/>
    <property type="evidence" value="ECO:0007669"/>
    <property type="project" value="InterPro"/>
</dbReference>
<dbReference type="InterPro" id="IPR014043">
    <property type="entry name" value="Acyl_transferase_dom"/>
</dbReference>
<dbReference type="GO" id="GO:0031177">
    <property type="term" value="F:phosphopantetheine binding"/>
    <property type="evidence" value="ECO:0007669"/>
    <property type="project" value="InterPro"/>
</dbReference>
<evidence type="ECO:0000256" key="2">
    <source>
        <dbReference type="ARBA" id="ARBA00004792"/>
    </source>
</evidence>
<dbReference type="FunFam" id="3.40.366.10:FF:000002">
    <property type="entry name" value="Probable polyketide synthase 2"/>
    <property type="match status" value="1"/>
</dbReference>
<dbReference type="SMART" id="SM00829">
    <property type="entry name" value="PKS_ER"/>
    <property type="match status" value="1"/>
</dbReference>
<dbReference type="SMART" id="SM00827">
    <property type="entry name" value="PKS_AT"/>
    <property type="match status" value="1"/>
</dbReference>
<accession>Q846X5</accession>
<dbReference type="PROSITE" id="PS50075">
    <property type="entry name" value="CARRIER"/>
    <property type="match status" value="1"/>
</dbReference>
<evidence type="ECO:0000313" key="14">
    <source>
        <dbReference type="EMBL" id="ANZ52460.1"/>
    </source>
</evidence>
<dbReference type="InterPro" id="IPR020841">
    <property type="entry name" value="PKS_Beta-ketoAc_synthase_dom"/>
</dbReference>
<name>Q846X5_STRVG</name>
<dbReference type="InterPro" id="IPR014031">
    <property type="entry name" value="Ketoacyl_synth_C"/>
</dbReference>
<evidence type="ECO:0000256" key="5">
    <source>
        <dbReference type="ARBA" id="ARBA00022679"/>
    </source>
</evidence>
<dbReference type="Pfam" id="PF08240">
    <property type="entry name" value="ADH_N"/>
    <property type="match status" value="1"/>
</dbReference>
<dbReference type="InterPro" id="IPR020807">
    <property type="entry name" value="PKS_DH"/>
</dbReference>
<dbReference type="PANTHER" id="PTHR43775:SF51">
    <property type="entry name" value="INACTIVE PHENOLPHTHIOCEROL SYNTHESIS POLYKETIDE SYNTHASE TYPE I PKS1-RELATED"/>
    <property type="match status" value="1"/>
</dbReference>
<dbReference type="Gene3D" id="3.40.47.10">
    <property type="match status" value="1"/>
</dbReference>
<dbReference type="Pfam" id="PF08659">
    <property type="entry name" value="KR"/>
    <property type="match status" value="1"/>
</dbReference>
<dbReference type="Pfam" id="PF08990">
    <property type="entry name" value="Docking"/>
    <property type="match status" value="1"/>
</dbReference>
<evidence type="ECO:0000256" key="6">
    <source>
        <dbReference type="ARBA" id="ARBA00023194"/>
    </source>
</evidence>
<dbReference type="PROSITE" id="PS00012">
    <property type="entry name" value="PHOSPHOPANTETHEINE"/>
    <property type="match status" value="1"/>
</dbReference>
<dbReference type="SMART" id="SM00822">
    <property type="entry name" value="PKS_KR"/>
    <property type="match status" value="1"/>
</dbReference>
<dbReference type="InterPro" id="IPR015083">
    <property type="entry name" value="NorB/c/GfsB-D-like_docking"/>
</dbReference>
<evidence type="ECO:0000259" key="12">
    <source>
        <dbReference type="PROSITE" id="PS52019"/>
    </source>
</evidence>
<evidence type="ECO:0000256" key="4">
    <source>
        <dbReference type="ARBA" id="ARBA00022553"/>
    </source>
</evidence>
<dbReference type="CDD" id="cd00833">
    <property type="entry name" value="PKS"/>
    <property type="match status" value="1"/>
</dbReference>
<dbReference type="Gene3D" id="3.40.50.720">
    <property type="entry name" value="NAD(P)-binding Rossmann-like Domain"/>
    <property type="match status" value="1"/>
</dbReference>
<protein>
    <submittedName>
        <fullName evidence="14">MonAII</fullName>
    </submittedName>
    <submittedName>
        <fullName evidence="13">Monensin polyketide synthase module 2</fullName>
    </submittedName>
</protein>
<feature type="domain" description="Carrier" evidence="10">
    <location>
        <begin position="2047"/>
        <end position="2122"/>
    </location>
</feature>
<dbReference type="InterPro" id="IPR013968">
    <property type="entry name" value="PKS_KR"/>
</dbReference>
<evidence type="ECO:0000256" key="1">
    <source>
        <dbReference type="ARBA" id="ARBA00001957"/>
    </source>
</evidence>
<dbReference type="InterPro" id="IPR013154">
    <property type="entry name" value="ADH-like_N"/>
</dbReference>
<sequence>MASEEQLVEYLRRVTTELHDTRRRLVQEEDRRQEPVALVGMACRFPGGVASPEDLWDLVAAGKDAIEDFPTDRGWDLEALYDPDPAAYGTSYVRHGGFVDDAGSFDADFFGISPREALAMDPQQRLMLETSWELFERAGIEPVSLKGSRTGVYAGVSSEDYMSQLPRIPEGFEGHATTGSLTSVISGRVAYNYGLEGPAVTVDTACSASLVAIHLASQALRQRECDLALAGGVLVLSSPLMFTEFCRQRGLAPDGRCKPFAAAADGTGFSEGIGLLLLERLSDARRNGHKVLAVIRGSAVNQDGASNGLTAPNDAAQEQVIRAALDNARLTPSEVDAVEAHGTGTKLGDPIEAGALLATYGQHRARPLLLGSLKSNIGHTHATAGVAGVIKTVMAIRNGLLPATLHVEELSPHVDWDAGAVEVVTEPTPWPETGHPRRAGVSAFGISGTNAHLILEEAPPEEDVPAPVVVESGGVVPWVVSGRTPEALREQARRLGEFVAGDTDALPNEVGWSLATTRSVFEHRAVVVGRDRDALTAGLGALAAGEASAGVVAGVAGDVGPGPVLVFPGQGAQWVGMGAQLLDESAVFAARIAECERALSAHVDWSLSAVLRGDGSELSRVEVVQPVLWAVMVSLAAVWADYGVTPAAVIGHSQGEMAAACVAGALSLEDAARIVAVRSDALRQLQGHGDMASLSTGAEQAAELIGDRPGVVVAAVNGPSSTVISGPPEHVAAVVADAEARGLRARVIDVGYASHGPQIDQLHDLLTERLADIRPTNTDVAFYSTVTAERLTDTTALDTDYWVTNLRQPVRFADTIEALLADGYRLFIEASAHPVLGLGMEETIEQADMPATVVPTLRRDHGDTTQLTRAAAHAFTAGADVDWRRWFPADPAPRTIDLPTYAFQRRRYWLADTVKRDSGWDPAGSGHAQLPTAVALADGGVVLNGRVSAERGGWLGGHVVAGTVLVPGAALVEWVLRAGDEAGCPSLEELTLQAPLVLPESGGLQVQVVVGAADEQGGRRDVHVYSRSEQDASAVWQCHAVGELGRASVARPVRQAGQWPPAGAEPVEVGGFYEGVAAAGYEYGPAFRGLRAMWRHGDDLLAEVELPEEAGSPAGFGIHPALLDAALHPLLAQRSRDGAGAGAHGGQVLLPFSWSGVSLWASEATTVRVRLTGLGGGDDETVSLTVTDPAGGPVVDVAELRLRSTSARQVRGSAGPGADGLYELRWTPLPEPLPVPAPANGRDVAADLSGCAVLGELVAEPGPGIDLEGCPCYPGVGALADNASPPSMILAPVHSDTTGGDGLALTERVLRVIQDFLAAPSLEQKQTRLAFVTRGAADTGSTTGGSAAPAEAVDPAVAAVWGLVRSAQSENPGRFVLLDTDAPLDQASVAPLVDAVRSAVEADEPQVALRGGRLLVPRWARAGEPVELAGPAGARAWRLVGGDSGTLEAVVAEACDDIVLRPLAPGQVRVAVHTAGVNFRDVLIALGMYPDPDALPGTEAAGVVTEVGPGVTRLSVGDRVMGMMDGAFGPWAVADARMLAPVPPGWGTRQAAAAPAAFLTAWYGLVELAGLKAGERVLIHAATGGVGMAAVQIARHVGAEVFATASPGKHAVLEEMGIDAAHRASSRDLAFEDAFRQATDGRGVDVVLNSLTGELLDASLRLLGDGGRFVEMGKSDPRDPELVALEHPGVSYEAFDLVADAGPERLGLMLDRLGELFAGGSLVPLPVTAWPLGRAREALRHMSQARHTGKLVLDVPAPLDPDGTVLVTGGTGTIGAAVAEHLARTGESKHLLIVSRSGPAAHGAEELVSRIAEFGAEATFVAADVSEPDAVAALIEGIDPAHPLTGVVHAAGVLDNALIGSQTTESLTRVWAAKAAAAQQLHEATRESRLGLFVMFSSFASTMGTPGQANYSAANAYCDALAALRRAEGLAGLSVAWGLWEATSGLTGTLSAADRARIDRYGIRPTSAARGCALLAAARAHGRPDLLAMDLDARVPAASDAPVPAVLRTLAAAGAPATARPTAAAAADGATDWSGRLAGLTEEARLELLTELVCTHAAGVLGHADAGAVQVDAPFKELGFDSLTAVELRNRIAAATGLKLPAALVFDYPQARVLAAHLAERLVPEGAGAMGGVSGAEGVRDAYGAGGPGGDMTAQVLLEVARVEHTLSAAVPHGLDRAAVAARLEALLARCTATTAATGAAGAAVEGDGDSDGDGAVDQLETATAEQVLDFIDNELGV</sequence>
<feature type="domain" description="PKS/mFAS DH" evidence="12">
    <location>
        <begin position="927"/>
        <end position="1211"/>
    </location>
</feature>
<feature type="region of interest" description="N-terminal hotdog fold" evidence="9">
    <location>
        <begin position="927"/>
        <end position="1051"/>
    </location>
</feature>
<dbReference type="Pfam" id="PF14765">
    <property type="entry name" value="PS-DH"/>
    <property type="match status" value="1"/>
</dbReference>
<keyword evidence="7" id="KW-0511">Multifunctional enzyme</keyword>
<organism evidence="13">
    <name type="scientific">Streptomyces virginiae</name>
    <name type="common">Streptomyces cinnamonensis</name>
    <dbReference type="NCBI Taxonomy" id="1961"/>
    <lineage>
        <taxon>Bacteria</taxon>
        <taxon>Bacillati</taxon>
        <taxon>Actinomycetota</taxon>
        <taxon>Actinomycetes</taxon>
        <taxon>Kitasatosporales</taxon>
        <taxon>Streptomycetaceae</taxon>
        <taxon>Streptomyces</taxon>
    </lineage>
</organism>
<dbReference type="InterPro" id="IPR020843">
    <property type="entry name" value="ER"/>
</dbReference>
<dbReference type="SMART" id="SM00825">
    <property type="entry name" value="PKS_KS"/>
    <property type="match status" value="1"/>
</dbReference>
<dbReference type="InterPro" id="IPR018201">
    <property type="entry name" value="Ketoacyl_synth_AS"/>
</dbReference>
<reference evidence="14" key="3">
    <citation type="journal article" date="2016" name="J. Ind. Microbiol. Biotechnol.">
        <title>DasR positively controls monensin production at two-level regulation in Streptomyces cinnamonensis.</title>
        <authorList>
            <person name="Zhang Y."/>
            <person name="Lin C.Y."/>
            <person name="Li X.M."/>
            <person name="Tang Z.K."/>
            <person name="Qiao J."/>
            <person name="Zhao G.R."/>
        </authorList>
    </citation>
    <scope>NUCLEOTIDE SEQUENCE</scope>
    <source>
        <strain evidence="14">ST021</strain>
    </source>
</reference>
<dbReference type="Pfam" id="PF00550">
    <property type="entry name" value="PP-binding"/>
    <property type="match status" value="1"/>
</dbReference>
<dbReference type="InterPro" id="IPR006162">
    <property type="entry name" value="Ppantetheine_attach_site"/>
</dbReference>
<dbReference type="InterPro" id="IPR016039">
    <property type="entry name" value="Thiolase-like"/>
</dbReference>
<dbReference type="SUPFAM" id="SSF51735">
    <property type="entry name" value="NAD(P)-binding Rossmann-fold domains"/>
    <property type="match status" value="3"/>
</dbReference>
<dbReference type="Pfam" id="PF02801">
    <property type="entry name" value="Ketoacyl-synt_C"/>
    <property type="match status" value="1"/>
</dbReference>
<dbReference type="CDD" id="cd08956">
    <property type="entry name" value="KR_3_FAS_SDR_x"/>
    <property type="match status" value="1"/>
</dbReference>
<dbReference type="InterPro" id="IPR011032">
    <property type="entry name" value="GroES-like_sf"/>
</dbReference>
<dbReference type="Gene3D" id="3.90.180.10">
    <property type="entry name" value="Medium-chain alcohol dehydrogenases, catalytic domain"/>
    <property type="match status" value="1"/>
</dbReference>
<evidence type="ECO:0000313" key="13">
    <source>
        <dbReference type="EMBL" id="AAO65797.1"/>
    </source>
</evidence>
<dbReference type="FunFam" id="3.40.50.720:FF:000209">
    <property type="entry name" value="Polyketide synthase Pks12"/>
    <property type="match status" value="1"/>
</dbReference>
<dbReference type="InterPro" id="IPR050091">
    <property type="entry name" value="PKS_NRPS_Biosynth_Enz"/>
</dbReference>
<dbReference type="SMART" id="SM01294">
    <property type="entry name" value="PKS_PP_betabranch"/>
    <property type="match status" value="1"/>
</dbReference>
<dbReference type="InterPro" id="IPR049551">
    <property type="entry name" value="PKS_DH_C"/>
</dbReference>
<dbReference type="PROSITE" id="PS52019">
    <property type="entry name" value="PKS_MFAS_DH"/>
    <property type="match status" value="1"/>
</dbReference>
<dbReference type="Pfam" id="PF00698">
    <property type="entry name" value="Acyl_transf_1"/>
    <property type="match status" value="1"/>
</dbReference>
<dbReference type="Pfam" id="PF16197">
    <property type="entry name" value="KAsynt_C_assoc"/>
    <property type="match status" value="1"/>
</dbReference>
<dbReference type="InterPro" id="IPR016036">
    <property type="entry name" value="Malonyl_transacylase_ACP-bd"/>
</dbReference>
<reference evidence="13" key="1">
    <citation type="thesis" date="1999" institute="University of Cambridge">
        <title>The gene cluster for monensin biosynthesis.</title>
        <authorList>
            <person name="Oliynyk M."/>
        </authorList>
    </citation>
    <scope>NUCLEOTIDE SEQUENCE</scope>
    <source>
        <strain evidence="13">ATCC15413</strain>
    </source>
</reference>
<keyword evidence="6" id="KW-0045">Antibiotic biosynthesis</keyword>
<feature type="active site" description="Proton donor; for dehydratase activity" evidence="9">
    <location>
        <position position="1124"/>
    </location>
</feature>
<dbReference type="EMBL" id="KX263301">
    <property type="protein sequence ID" value="ANZ52460.1"/>
    <property type="molecule type" value="Genomic_DNA"/>
</dbReference>
<gene>
    <name evidence="13" type="primary">monAII</name>
</gene>
<dbReference type="SUPFAM" id="SSF53901">
    <property type="entry name" value="Thiolase-like"/>
    <property type="match status" value="1"/>
</dbReference>
<dbReference type="Pfam" id="PF21089">
    <property type="entry name" value="PKS_DH_N"/>
    <property type="match status" value="1"/>
</dbReference>
<dbReference type="CDD" id="cd05195">
    <property type="entry name" value="enoyl_red"/>
    <property type="match status" value="1"/>
</dbReference>
<dbReference type="InterPro" id="IPR049900">
    <property type="entry name" value="PKS_mFAS_DH"/>
</dbReference>
<dbReference type="PROSITE" id="PS52004">
    <property type="entry name" value="KS3_2"/>
    <property type="match status" value="1"/>
</dbReference>
<evidence type="ECO:0000256" key="7">
    <source>
        <dbReference type="ARBA" id="ARBA00023268"/>
    </source>
</evidence>
<evidence type="ECO:0000259" key="10">
    <source>
        <dbReference type="PROSITE" id="PS50075"/>
    </source>
</evidence>
<dbReference type="InterPro" id="IPR036736">
    <property type="entry name" value="ACP-like_sf"/>
</dbReference>
<dbReference type="SUPFAM" id="SSF52151">
    <property type="entry name" value="FabD/lysophospholipase-like"/>
    <property type="match status" value="1"/>
</dbReference>
<dbReference type="InterPro" id="IPR049552">
    <property type="entry name" value="PKS_DH_N"/>
</dbReference>
<dbReference type="GO" id="GO:0004315">
    <property type="term" value="F:3-oxoacyl-[acyl-carrier-protein] synthase activity"/>
    <property type="evidence" value="ECO:0007669"/>
    <property type="project" value="InterPro"/>
</dbReference>
<evidence type="ECO:0000256" key="8">
    <source>
        <dbReference type="ARBA" id="ARBA00023315"/>
    </source>
</evidence>
<dbReference type="InterPro" id="IPR020806">
    <property type="entry name" value="PKS_PP-bd"/>
</dbReference>
<feature type="active site" description="Proton acceptor; for dehydratase activity" evidence="9">
    <location>
        <position position="958"/>
    </location>
</feature>
<dbReference type="Pfam" id="PF00109">
    <property type="entry name" value="ketoacyl-synt"/>
    <property type="match status" value="1"/>
</dbReference>
<dbReference type="GO" id="GO:0033068">
    <property type="term" value="P:macrolide biosynthetic process"/>
    <property type="evidence" value="ECO:0007669"/>
    <property type="project" value="UniProtKB-ARBA"/>
</dbReference>
<keyword evidence="5" id="KW-0808">Transferase</keyword>
<dbReference type="PANTHER" id="PTHR43775">
    <property type="entry name" value="FATTY ACID SYNTHASE"/>
    <property type="match status" value="1"/>
</dbReference>
<dbReference type="Gene3D" id="3.40.366.10">
    <property type="entry name" value="Malonyl-Coenzyme A Acyl Carrier Protein, domain 2"/>
    <property type="match status" value="1"/>
</dbReference>
<dbReference type="InterPro" id="IPR009081">
    <property type="entry name" value="PP-bd_ACP"/>
</dbReference>
<keyword evidence="4" id="KW-0597">Phosphoprotein</keyword>
<evidence type="ECO:0000256" key="3">
    <source>
        <dbReference type="ARBA" id="ARBA00022450"/>
    </source>
</evidence>